<gene>
    <name evidence="1" type="ORF">GPA10_09420</name>
</gene>
<keyword evidence="2" id="KW-1185">Reference proteome</keyword>
<dbReference type="AlphaFoldDB" id="A0A6L6WWJ4"/>
<comment type="caution">
    <text evidence="1">The sequence shown here is derived from an EMBL/GenBank/DDBJ whole genome shotgun (WGS) entry which is preliminary data.</text>
</comment>
<dbReference type="RefSeq" id="WP_157165080.1">
    <property type="nucleotide sequence ID" value="NZ_WPNZ01000004.1"/>
</dbReference>
<protein>
    <submittedName>
        <fullName evidence="1">Uncharacterized protein</fullName>
    </submittedName>
</protein>
<dbReference type="EMBL" id="WPNZ01000004">
    <property type="protein sequence ID" value="MVO84976.1"/>
    <property type="molecule type" value="Genomic_DNA"/>
</dbReference>
<sequence>MFTRFVALRASPLGELIYLGRVSRFGPPGVPVEDDTWAEAIKFLVQGVDEVAPSWGKDVDDHDVASALVDVHGHVRELVAAEIVQVAPQPDVNLLHVVCRNSMDRVLIDSDQEVGVASGPLLRHVGYPVGETEL</sequence>
<dbReference type="Proteomes" id="UP000483802">
    <property type="component" value="Unassembled WGS sequence"/>
</dbReference>
<evidence type="ECO:0000313" key="2">
    <source>
        <dbReference type="Proteomes" id="UP000483802"/>
    </source>
</evidence>
<organism evidence="1 2">
    <name type="scientific">Streptomyces typhae</name>
    <dbReference type="NCBI Taxonomy" id="2681492"/>
    <lineage>
        <taxon>Bacteria</taxon>
        <taxon>Bacillati</taxon>
        <taxon>Actinomycetota</taxon>
        <taxon>Actinomycetes</taxon>
        <taxon>Kitasatosporales</taxon>
        <taxon>Streptomycetaceae</taxon>
        <taxon>Streptomyces</taxon>
    </lineage>
</organism>
<reference evidence="1 2" key="1">
    <citation type="submission" date="2019-11" db="EMBL/GenBank/DDBJ databases">
        <title>Streptomyces typhae sp. nov., a novel endophytic actinomycete isolated from the root of cattail pollen (Typha angustifolia L.).</title>
        <authorList>
            <person name="Peng C."/>
        </authorList>
    </citation>
    <scope>NUCLEOTIDE SEQUENCE [LARGE SCALE GENOMIC DNA]</scope>
    <source>
        <strain evidence="2">p1417</strain>
    </source>
</reference>
<evidence type="ECO:0000313" key="1">
    <source>
        <dbReference type="EMBL" id="MVO84976.1"/>
    </source>
</evidence>
<proteinExistence type="predicted"/>
<accession>A0A6L6WWJ4</accession>
<name>A0A6L6WWJ4_9ACTN</name>